<sequence>MSLPPRKIGDALINPIDSDEVISLFTNKEECSLKFFLLHFSDKVFAGIHSKEKFPKILDLVDRLKVIAPKHSATPGRVTLAWILAQGDDFVIIPGTKKIKYLEENLGAAKVKLSKEEVATRGTK</sequence>
<dbReference type="RefSeq" id="XP_060328352.1">
    <property type="nucleotide sequence ID" value="XM_060480864.1"/>
</dbReference>
<dbReference type="PANTHER" id="PTHR43625">
    <property type="entry name" value="AFLATOXIN B1 ALDEHYDE REDUCTASE"/>
    <property type="match status" value="1"/>
</dbReference>
<dbReference type="InterPro" id="IPR023210">
    <property type="entry name" value="NADP_OxRdtase_dom"/>
</dbReference>
<feature type="domain" description="NADP-dependent oxidoreductase" evidence="2">
    <location>
        <begin position="52"/>
        <end position="119"/>
    </location>
</feature>
<organism evidence="3 4">
    <name type="scientific">Armillaria tabescens</name>
    <name type="common">Ringless honey mushroom</name>
    <name type="synonym">Agaricus tabescens</name>
    <dbReference type="NCBI Taxonomy" id="1929756"/>
    <lineage>
        <taxon>Eukaryota</taxon>
        <taxon>Fungi</taxon>
        <taxon>Dikarya</taxon>
        <taxon>Basidiomycota</taxon>
        <taxon>Agaricomycotina</taxon>
        <taxon>Agaricomycetes</taxon>
        <taxon>Agaricomycetidae</taxon>
        <taxon>Agaricales</taxon>
        <taxon>Marasmiineae</taxon>
        <taxon>Physalacriaceae</taxon>
        <taxon>Desarmillaria</taxon>
    </lineage>
</organism>
<evidence type="ECO:0000256" key="1">
    <source>
        <dbReference type="ARBA" id="ARBA00023002"/>
    </source>
</evidence>
<dbReference type="AlphaFoldDB" id="A0AA39MZU4"/>
<evidence type="ECO:0000313" key="4">
    <source>
        <dbReference type="Proteomes" id="UP001175211"/>
    </source>
</evidence>
<keyword evidence="1" id="KW-0560">Oxidoreductase</keyword>
<proteinExistence type="predicted"/>
<dbReference type="InterPro" id="IPR050791">
    <property type="entry name" value="Aldo-Keto_reductase"/>
</dbReference>
<dbReference type="Proteomes" id="UP001175211">
    <property type="component" value="Unassembled WGS sequence"/>
</dbReference>
<dbReference type="Pfam" id="PF00248">
    <property type="entry name" value="Aldo_ket_red"/>
    <property type="match status" value="1"/>
</dbReference>
<dbReference type="EMBL" id="JAUEPS010000029">
    <property type="protein sequence ID" value="KAK0453016.1"/>
    <property type="molecule type" value="Genomic_DNA"/>
</dbReference>
<protein>
    <recommendedName>
        <fullName evidence="2">NADP-dependent oxidoreductase domain-containing protein</fullName>
    </recommendedName>
</protein>
<dbReference type="PANTHER" id="PTHR43625:SF40">
    <property type="entry name" value="ALDO-KETO REDUCTASE YAKC [NADP(+)]"/>
    <property type="match status" value="1"/>
</dbReference>
<dbReference type="SUPFAM" id="SSF51430">
    <property type="entry name" value="NAD(P)-linked oxidoreductase"/>
    <property type="match status" value="1"/>
</dbReference>
<dbReference type="GeneID" id="85364412"/>
<gene>
    <name evidence="3" type="ORF">EV420DRAFT_1766083</name>
</gene>
<evidence type="ECO:0000259" key="2">
    <source>
        <dbReference type="Pfam" id="PF00248"/>
    </source>
</evidence>
<dbReference type="Gene3D" id="3.20.20.100">
    <property type="entry name" value="NADP-dependent oxidoreductase domain"/>
    <property type="match status" value="1"/>
</dbReference>
<dbReference type="GO" id="GO:0016491">
    <property type="term" value="F:oxidoreductase activity"/>
    <property type="evidence" value="ECO:0007669"/>
    <property type="project" value="UniProtKB-KW"/>
</dbReference>
<evidence type="ECO:0000313" key="3">
    <source>
        <dbReference type="EMBL" id="KAK0453016.1"/>
    </source>
</evidence>
<name>A0AA39MZU4_ARMTA</name>
<dbReference type="InterPro" id="IPR036812">
    <property type="entry name" value="NAD(P)_OxRdtase_dom_sf"/>
</dbReference>
<reference evidence="3" key="1">
    <citation type="submission" date="2023-06" db="EMBL/GenBank/DDBJ databases">
        <authorList>
            <consortium name="Lawrence Berkeley National Laboratory"/>
            <person name="Ahrendt S."/>
            <person name="Sahu N."/>
            <person name="Indic B."/>
            <person name="Wong-Bajracharya J."/>
            <person name="Merenyi Z."/>
            <person name="Ke H.-M."/>
            <person name="Monk M."/>
            <person name="Kocsube S."/>
            <person name="Drula E."/>
            <person name="Lipzen A."/>
            <person name="Balint B."/>
            <person name="Henrissat B."/>
            <person name="Andreopoulos B."/>
            <person name="Martin F.M."/>
            <person name="Harder C.B."/>
            <person name="Rigling D."/>
            <person name="Ford K.L."/>
            <person name="Foster G.D."/>
            <person name="Pangilinan J."/>
            <person name="Papanicolaou A."/>
            <person name="Barry K."/>
            <person name="LaButti K."/>
            <person name="Viragh M."/>
            <person name="Koriabine M."/>
            <person name="Yan M."/>
            <person name="Riley R."/>
            <person name="Champramary S."/>
            <person name="Plett K.L."/>
            <person name="Tsai I.J."/>
            <person name="Slot J."/>
            <person name="Sipos G."/>
            <person name="Plett J."/>
            <person name="Nagy L.G."/>
            <person name="Grigoriev I.V."/>
        </authorList>
    </citation>
    <scope>NUCLEOTIDE SEQUENCE</scope>
    <source>
        <strain evidence="3">CCBAS 213</strain>
    </source>
</reference>
<comment type="caution">
    <text evidence="3">The sequence shown here is derived from an EMBL/GenBank/DDBJ whole genome shotgun (WGS) entry which is preliminary data.</text>
</comment>
<accession>A0AA39MZU4</accession>
<keyword evidence="4" id="KW-1185">Reference proteome</keyword>
<dbReference type="GO" id="GO:0005737">
    <property type="term" value="C:cytoplasm"/>
    <property type="evidence" value="ECO:0007669"/>
    <property type="project" value="TreeGrafter"/>
</dbReference>